<dbReference type="NCBIfam" id="NF040606">
    <property type="entry name" value="CytoC_perox"/>
    <property type="match status" value="1"/>
</dbReference>
<dbReference type="InterPro" id="IPR047758">
    <property type="entry name" value="CytoC_perox"/>
</dbReference>
<evidence type="ECO:0000313" key="1">
    <source>
        <dbReference type="EMBL" id="TVV74518.1"/>
    </source>
</evidence>
<sequence length="263" mass="28743">MALKEQGRTLYRAMCAGCHLPATDEPAFWTSDAWLPANAHGQRYLRLTTVPVAVIGTDPAQAEDMAGRRVRVPMAYALKTPPLSQEGALGVYSYGPALGDVVEKVVYRWYDSRTPPTPVADRAAIDGFRPNGIRAVVREADGTARPAYKARPLNGIWATAPFLHNGSVPTLYDLLSPWDERPRSFWLANREFDPVKVGYRTGPIDGGFRLVAVGADGRFVRGNGNGGHLFESPATPAQARPGTIGRYLKPQERAALIEFLKTL</sequence>
<dbReference type="EMBL" id="VNIM01000032">
    <property type="protein sequence ID" value="TVV74518.1"/>
    <property type="molecule type" value="Genomic_DNA"/>
</dbReference>
<evidence type="ECO:0000313" key="2">
    <source>
        <dbReference type="Proteomes" id="UP000318681"/>
    </source>
</evidence>
<dbReference type="AlphaFoldDB" id="A0A558R589"/>
<proteinExistence type="predicted"/>
<gene>
    <name evidence="1" type="ORF">FOY91_09645</name>
</gene>
<keyword evidence="2" id="KW-1185">Reference proteome</keyword>
<dbReference type="Pfam" id="PF21419">
    <property type="entry name" value="RoxA-like_Cyt-c"/>
    <property type="match status" value="1"/>
</dbReference>
<evidence type="ECO:0008006" key="3">
    <source>
        <dbReference type="Google" id="ProtNLM"/>
    </source>
</evidence>
<dbReference type="GO" id="GO:0020037">
    <property type="term" value="F:heme binding"/>
    <property type="evidence" value="ECO:0007669"/>
    <property type="project" value="InterPro"/>
</dbReference>
<dbReference type="Proteomes" id="UP000318681">
    <property type="component" value="Unassembled WGS sequence"/>
</dbReference>
<dbReference type="PANTHER" id="PTHR30600:SF9">
    <property type="entry name" value="BLR7738 PROTEIN"/>
    <property type="match status" value="1"/>
</dbReference>
<accession>A0A558R589</accession>
<organism evidence="1 2">
    <name type="scientific">Alterirhizorhabdus solaris</name>
    <dbReference type="NCBI Taxonomy" id="2529389"/>
    <lineage>
        <taxon>Bacteria</taxon>
        <taxon>Pseudomonadati</taxon>
        <taxon>Pseudomonadota</taxon>
        <taxon>Alphaproteobacteria</taxon>
        <taxon>Sphingomonadales</taxon>
        <taxon>Rhizorhabdaceae</taxon>
        <taxon>Alterirhizorhabdus</taxon>
    </lineage>
</organism>
<dbReference type="PANTHER" id="PTHR30600">
    <property type="entry name" value="CYTOCHROME C PEROXIDASE-RELATED"/>
    <property type="match status" value="1"/>
</dbReference>
<dbReference type="OrthoDB" id="417271at2"/>
<dbReference type="GO" id="GO:0004130">
    <property type="term" value="F:cytochrome-c peroxidase activity"/>
    <property type="evidence" value="ECO:0007669"/>
    <property type="project" value="TreeGrafter"/>
</dbReference>
<reference evidence="1 2" key="1">
    <citation type="submission" date="2019-07" db="EMBL/GenBank/DDBJ databases">
        <title>Sphingomonas solaris sp. nov., isolated from a solar panel from Boston, Massachusetts.</title>
        <authorList>
            <person name="Tanner K."/>
            <person name="Pascual J."/>
            <person name="Mancuso C."/>
            <person name="Pereto J."/>
            <person name="Khalil A."/>
            <person name="Vilanova C."/>
        </authorList>
    </citation>
    <scope>NUCLEOTIDE SEQUENCE [LARGE SCALE GENOMIC DNA]</scope>
    <source>
        <strain evidence="1 2">R4DWN</strain>
    </source>
</reference>
<protein>
    <recommendedName>
        <fullName evidence="3">Cytochrome c domain-containing protein</fullName>
    </recommendedName>
</protein>
<dbReference type="SUPFAM" id="SSF46626">
    <property type="entry name" value="Cytochrome c"/>
    <property type="match status" value="1"/>
</dbReference>
<dbReference type="Gene3D" id="1.10.760.10">
    <property type="entry name" value="Cytochrome c-like domain"/>
    <property type="match status" value="1"/>
</dbReference>
<dbReference type="GO" id="GO:0009055">
    <property type="term" value="F:electron transfer activity"/>
    <property type="evidence" value="ECO:0007669"/>
    <property type="project" value="InterPro"/>
</dbReference>
<dbReference type="InterPro" id="IPR051395">
    <property type="entry name" value="Cytochrome_c_Peroxidase/MauG"/>
</dbReference>
<dbReference type="InterPro" id="IPR036909">
    <property type="entry name" value="Cyt_c-like_dom_sf"/>
</dbReference>
<name>A0A558R589_9SPHN</name>
<comment type="caution">
    <text evidence="1">The sequence shown here is derived from an EMBL/GenBank/DDBJ whole genome shotgun (WGS) entry which is preliminary data.</text>
</comment>